<protein>
    <submittedName>
        <fullName evidence="2">Uncharacterized protein</fullName>
    </submittedName>
</protein>
<proteinExistence type="predicted"/>
<dbReference type="VEuPathDB" id="PiroplasmaDB:TA12160"/>
<dbReference type="AlphaFoldDB" id="A0A3B0MQB7"/>
<name>A0A3B0MQB7_THEAN</name>
<accession>A0A3B0MQB7</accession>
<reference evidence="2" key="1">
    <citation type="submission" date="2018-07" db="EMBL/GenBank/DDBJ databases">
        <authorList>
            <person name="Quirk P.G."/>
            <person name="Krulwich T.A."/>
        </authorList>
    </citation>
    <scope>NUCLEOTIDE SEQUENCE</scope>
    <source>
        <strain evidence="2">Anand</strain>
    </source>
</reference>
<sequence length="139" mass="15762">MIKGARLVFKQTEDSVKSDPPITPDFDEIKFESSGNYGPNKVLKIPHPGYMSNGYKFLESKGPFKRRFLTGVSTCKNITFVKAGDSDLGVSKESIDDLMRMLRFENEPCYQRPYRLIADSRLCIKGNCDTISTILRPGW</sequence>
<gene>
    <name evidence="1" type="ORF">TAT_000191700</name>
    <name evidence="2" type="ORF">TAV_000192000</name>
</gene>
<evidence type="ECO:0000313" key="2">
    <source>
        <dbReference type="EMBL" id="SVP92024.1"/>
    </source>
</evidence>
<organism evidence="2">
    <name type="scientific">Theileria annulata</name>
    <dbReference type="NCBI Taxonomy" id="5874"/>
    <lineage>
        <taxon>Eukaryota</taxon>
        <taxon>Sar</taxon>
        <taxon>Alveolata</taxon>
        <taxon>Apicomplexa</taxon>
        <taxon>Aconoidasida</taxon>
        <taxon>Piroplasmida</taxon>
        <taxon>Theileriidae</taxon>
        <taxon>Theileria</taxon>
    </lineage>
</organism>
<evidence type="ECO:0000313" key="1">
    <source>
        <dbReference type="EMBL" id="SVP91762.1"/>
    </source>
</evidence>
<dbReference type="EMBL" id="UIVT01000002">
    <property type="protein sequence ID" value="SVP91762.1"/>
    <property type="molecule type" value="Genomic_DNA"/>
</dbReference>
<dbReference type="EMBL" id="UIVS01000002">
    <property type="protein sequence ID" value="SVP92024.1"/>
    <property type="molecule type" value="Genomic_DNA"/>
</dbReference>